<feature type="non-terminal residue" evidence="2">
    <location>
        <position position="1"/>
    </location>
</feature>
<dbReference type="OrthoDB" id="412647at2759"/>
<dbReference type="Proteomes" id="UP000266841">
    <property type="component" value="Unassembled WGS sequence"/>
</dbReference>
<proteinExistence type="predicted"/>
<evidence type="ECO:0000256" key="1">
    <source>
        <dbReference type="SAM" id="MobiDB-lite"/>
    </source>
</evidence>
<dbReference type="EMBL" id="AGNL01017463">
    <property type="protein sequence ID" value="EJK64262.1"/>
    <property type="molecule type" value="Genomic_DNA"/>
</dbReference>
<name>K0T1G0_THAOC</name>
<dbReference type="AlphaFoldDB" id="K0T1G0"/>
<evidence type="ECO:0000313" key="2">
    <source>
        <dbReference type="EMBL" id="EJK64262.1"/>
    </source>
</evidence>
<feature type="region of interest" description="Disordered" evidence="1">
    <location>
        <begin position="58"/>
        <end position="80"/>
    </location>
</feature>
<feature type="compositionally biased region" description="Polar residues" evidence="1">
    <location>
        <begin position="68"/>
        <end position="80"/>
    </location>
</feature>
<reference evidence="2 3" key="1">
    <citation type="journal article" date="2012" name="Genome Biol.">
        <title>Genome and low-iron response of an oceanic diatom adapted to chronic iron limitation.</title>
        <authorList>
            <person name="Lommer M."/>
            <person name="Specht M."/>
            <person name="Roy A.S."/>
            <person name="Kraemer L."/>
            <person name="Andreson R."/>
            <person name="Gutowska M.A."/>
            <person name="Wolf J."/>
            <person name="Bergner S.V."/>
            <person name="Schilhabel M.B."/>
            <person name="Klostermeier U.C."/>
            <person name="Beiko R.G."/>
            <person name="Rosenstiel P."/>
            <person name="Hippler M."/>
            <person name="Laroche J."/>
        </authorList>
    </citation>
    <scope>NUCLEOTIDE SEQUENCE [LARGE SCALE GENOMIC DNA]</scope>
    <source>
        <strain evidence="2 3">CCMP1005</strain>
    </source>
</reference>
<keyword evidence="3" id="KW-1185">Reference proteome</keyword>
<sequence length="80" mass="8239">ARGSASSTPWSTGVFGQVFCDFGEAFTVTDKDGASPATSQVENILPSNPAVVKVLEDQGRHGLRRATRSPSRGSAASTAS</sequence>
<protein>
    <submittedName>
        <fullName evidence="2">Uncharacterized protein</fullName>
    </submittedName>
</protein>
<comment type="caution">
    <text evidence="2">The sequence shown here is derived from an EMBL/GenBank/DDBJ whole genome shotgun (WGS) entry which is preliminary data.</text>
</comment>
<gene>
    <name evidence="2" type="ORF">THAOC_15021</name>
</gene>
<organism evidence="2 3">
    <name type="scientific">Thalassiosira oceanica</name>
    <name type="common">Marine diatom</name>
    <dbReference type="NCBI Taxonomy" id="159749"/>
    <lineage>
        <taxon>Eukaryota</taxon>
        <taxon>Sar</taxon>
        <taxon>Stramenopiles</taxon>
        <taxon>Ochrophyta</taxon>
        <taxon>Bacillariophyta</taxon>
        <taxon>Coscinodiscophyceae</taxon>
        <taxon>Thalassiosirophycidae</taxon>
        <taxon>Thalassiosirales</taxon>
        <taxon>Thalassiosiraceae</taxon>
        <taxon>Thalassiosira</taxon>
    </lineage>
</organism>
<evidence type="ECO:0000313" key="3">
    <source>
        <dbReference type="Proteomes" id="UP000266841"/>
    </source>
</evidence>
<accession>K0T1G0</accession>